<organism evidence="2 3">
    <name type="scientific">Oryza meyeriana var. granulata</name>
    <dbReference type="NCBI Taxonomy" id="110450"/>
    <lineage>
        <taxon>Eukaryota</taxon>
        <taxon>Viridiplantae</taxon>
        <taxon>Streptophyta</taxon>
        <taxon>Embryophyta</taxon>
        <taxon>Tracheophyta</taxon>
        <taxon>Spermatophyta</taxon>
        <taxon>Magnoliopsida</taxon>
        <taxon>Liliopsida</taxon>
        <taxon>Poales</taxon>
        <taxon>Poaceae</taxon>
        <taxon>BOP clade</taxon>
        <taxon>Oryzoideae</taxon>
        <taxon>Oryzeae</taxon>
        <taxon>Oryzinae</taxon>
        <taxon>Oryza</taxon>
        <taxon>Oryza meyeriana</taxon>
    </lineage>
</organism>
<keyword evidence="3" id="KW-1185">Reference proteome</keyword>
<proteinExistence type="predicted"/>
<name>A0A6G1BJS8_9ORYZ</name>
<evidence type="ECO:0000313" key="2">
    <source>
        <dbReference type="EMBL" id="KAF0888004.1"/>
    </source>
</evidence>
<evidence type="ECO:0000313" key="3">
    <source>
        <dbReference type="Proteomes" id="UP000479710"/>
    </source>
</evidence>
<protein>
    <submittedName>
        <fullName evidence="2">Uncharacterized protein</fullName>
    </submittedName>
</protein>
<comment type="caution">
    <text evidence="2">The sequence shown here is derived from an EMBL/GenBank/DDBJ whole genome shotgun (WGS) entry which is preliminary data.</text>
</comment>
<feature type="region of interest" description="Disordered" evidence="1">
    <location>
        <begin position="1"/>
        <end position="38"/>
    </location>
</feature>
<sequence length="126" mass="13460">MSDDGSRYTPPPRHGGTGGGSSNGRASGSSGEGEEADGSNLPLALLKMVRSYSTVPLSPSRKDVLTELPLKIVLFALRKMCVTTHAARIIGAAPGHRARQAVTGFNHLYDGWNSRYSVARNYTINM</sequence>
<reference evidence="2 3" key="1">
    <citation type="submission" date="2019-11" db="EMBL/GenBank/DDBJ databases">
        <title>Whole genome sequence of Oryza granulata.</title>
        <authorList>
            <person name="Li W."/>
        </authorList>
    </citation>
    <scope>NUCLEOTIDE SEQUENCE [LARGE SCALE GENOMIC DNA]</scope>
    <source>
        <strain evidence="3">cv. Menghai</strain>
        <tissue evidence="2">Leaf</tissue>
    </source>
</reference>
<accession>A0A6G1BJS8</accession>
<dbReference type="Proteomes" id="UP000479710">
    <property type="component" value="Unassembled WGS sequence"/>
</dbReference>
<dbReference type="AlphaFoldDB" id="A0A6G1BJS8"/>
<gene>
    <name evidence="2" type="ORF">E2562_006920</name>
</gene>
<evidence type="ECO:0000256" key="1">
    <source>
        <dbReference type="SAM" id="MobiDB-lite"/>
    </source>
</evidence>
<dbReference type="EMBL" id="SPHZ02000012">
    <property type="protein sequence ID" value="KAF0888004.1"/>
    <property type="molecule type" value="Genomic_DNA"/>
</dbReference>